<dbReference type="GO" id="GO:0008330">
    <property type="term" value="F:protein tyrosine/threonine phosphatase activity"/>
    <property type="evidence" value="ECO:0007669"/>
    <property type="project" value="TreeGrafter"/>
</dbReference>
<accession>A0A1W0WW20</accession>
<dbReference type="OrthoDB" id="426001at2759"/>
<dbReference type="PROSITE" id="PS50056">
    <property type="entry name" value="TYR_PHOSPHATASE_2"/>
    <property type="match status" value="1"/>
</dbReference>
<gene>
    <name evidence="9" type="ORF">BV898_06621</name>
</gene>
<dbReference type="EC" id="3.1.3.48" evidence="2"/>
<dbReference type="GO" id="GO:0017017">
    <property type="term" value="F:MAP kinase tyrosine/serine/threonine phosphatase activity"/>
    <property type="evidence" value="ECO:0007669"/>
    <property type="project" value="InterPro"/>
</dbReference>
<dbReference type="SMART" id="SM00195">
    <property type="entry name" value="DSPc"/>
    <property type="match status" value="1"/>
</dbReference>
<dbReference type="InterPro" id="IPR016130">
    <property type="entry name" value="Tyr_Pase_AS"/>
</dbReference>
<feature type="region of interest" description="Disordered" evidence="5">
    <location>
        <begin position="355"/>
        <end position="383"/>
    </location>
</feature>
<dbReference type="PANTHER" id="PTHR10159:SF533">
    <property type="entry name" value="TYROSINE-PROTEIN PHOSPHATASE VHP-1"/>
    <property type="match status" value="1"/>
</dbReference>
<dbReference type="EMBL" id="MTYJ01000040">
    <property type="protein sequence ID" value="OQV19390.1"/>
    <property type="molecule type" value="Genomic_DNA"/>
</dbReference>
<dbReference type="Gene3D" id="3.40.250.10">
    <property type="entry name" value="Rhodanese-like domain"/>
    <property type="match status" value="1"/>
</dbReference>
<evidence type="ECO:0000256" key="1">
    <source>
        <dbReference type="ARBA" id="ARBA00008601"/>
    </source>
</evidence>
<keyword evidence="4" id="KW-0904">Protein phosphatase</keyword>
<dbReference type="InterPro" id="IPR000340">
    <property type="entry name" value="Dual-sp_phosphatase_cat-dom"/>
</dbReference>
<evidence type="ECO:0000313" key="10">
    <source>
        <dbReference type="Proteomes" id="UP000192578"/>
    </source>
</evidence>
<dbReference type="GO" id="GO:0033550">
    <property type="term" value="F:MAP kinase tyrosine phosphatase activity"/>
    <property type="evidence" value="ECO:0007669"/>
    <property type="project" value="TreeGrafter"/>
</dbReference>
<evidence type="ECO:0000259" key="8">
    <source>
        <dbReference type="PROSITE" id="PS50206"/>
    </source>
</evidence>
<feature type="compositionally biased region" description="Low complexity" evidence="5">
    <location>
        <begin position="368"/>
        <end position="383"/>
    </location>
</feature>
<evidence type="ECO:0000256" key="3">
    <source>
        <dbReference type="ARBA" id="ARBA00022801"/>
    </source>
</evidence>
<dbReference type="PROSITE" id="PS50054">
    <property type="entry name" value="TYR_PHOSPHATASE_DUAL"/>
    <property type="match status" value="1"/>
</dbReference>
<dbReference type="SMART" id="SM00450">
    <property type="entry name" value="RHOD"/>
    <property type="match status" value="1"/>
</dbReference>
<reference evidence="10" key="1">
    <citation type="submission" date="2017-01" db="EMBL/GenBank/DDBJ databases">
        <title>Comparative genomics of anhydrobiosis in the tardigrade Hypsibius dujardini.</title>
        <authorList>
            <person name="Yoshida Y."/>
            <person name="Koutsovoulos G."/>
            <person name="Laetsch D."/>
            <person name="Stevens L."/>
            <person name="Kumar S."/>
            <person name="Horikawa D."/>
            <person name="Ishino K."/>
            <person name="Komine S."/>
            <person name="Tomita M."/>
            <person name="Blaxter M."/>
            <person name="Arakawa K."/>
        </authorList>
    </citation>
    <scope>NUCLEOTIDE SEQUENCE [LARGE SCALE GENOMIC DNA]</scope>
    <source>
        <strain evidence="10">Z151</strain>
    </source>
</reference>
<dbReference type="InterPro" id="IPR029021">
    <property type="entry name" value="Prot-tyrosine_phosphatase-like"/>
</dbReference>
<evidence type="ECO:0000256" key="5">
    <source>
        <dbReference type="SAM" id="MobiDB-lite"/>
    </source>
</evidence>
<keyword evidence="10" id="KW-1185">Reference proteome</keyword>
<dbReference type="SUPFAM" id="SSF52799">
    <property type="entry name" value="(Phosphotyrosine protein) phosphatases II"/>
    <property type="match status" value="1"/>
</dbReference>
<protein>
    <recommendedName>
        <fullName evidence="2">protein-tyrosine-phosphatase</fullName>
        <ecNumber evidence="2">3.1.3.48</ecNumber>
    </recommendedName>
</protein>
<dbReference type="InterPro" id="IPR008343">
    <property type="entry name" value="MKP"/>
</dbReference>
<evidence type="ECO:0000256" key="2">
    <source>
        <dbReference type="ARBA" id="ARBA00013064"/>
    </source>
</evidence>
<feature type="domain" description="Tyrosine-protein phosphatase" evidence="6">
    <location>
        <begin position="157"/>
        <end position="299"/>
    </location>
</feature>
<dbReference type="InterPro" id="IPR000387">
    <property type="entry name" value="Tyr_Pase_dom"/>
</dbReference>
<evidence type="ECO:0000259" key="7">
    <source>
        <dbReference type="PROSITE" id="PS50056"/>
    </source>
</evidence>
<evidence type="ECO:0000259" key="6">
    <source>
        <dbReference type="PROSITE" id="PS50054"/>
    </source>
</evidence>
<dbReference type="GO" id="GO:0043409">
    <property type="term" value="P:negative regulation of MAPK cascade"/>
    <property type="evidence" value="ECO:0007669"/>
    <property type="project" value="TreeGrafter"/>
</dbReference>
<dbReference type="SUPFAM" id="SSF52821">
    <property type="entry name" value="Rhodanese/Cell cycle control phosphatase"/>
    <property type="match status" value="1"/>
</dbReference>
<dbReference type="GO" id="GO:0005737">
    <property type="term" value="C:cytoplasm"/>
    <property type="evidence" value="ECO:0007669"/>
    <property type="project" value="TreeGrafter"/>
</dbReference>
<sequence length="383" mass="42352">MEAQFPVMEPSRLAAILDGSTSHTVLLLDSRTMFEYNDGNIIGSVHMPCSNIMKRRIQTDKVKFLDILHLSSECLPKIRQVVVYDAASISTVCPESYAHIALTKLRNTFPAVYLLKGGYSDFSSSYPHLCVHPESSTADTLLPCISEPTKESLLNCGPTQIFPHLFLGSERDALSWEVMKNKGISHVLNVSSSCPKADFIGDTNFMRIPVNDTYSDKLICHFMKAFAFLDDVKKNNGCALIHCLAGVSRSPTLAIAYVMHSRNISYDEAYRYVKEKRPSISPNLNFLGQLLEFDRTENEQRVHVQPPPTLIEKCGAQSQFLTSPCKRQRVSLLRSSSQNGLSLNLAAAVRVGSAQSPGGYEGVREDLSPSSVISRLSLSSPTQ</sequence>
<dbReference type="Gene3D" id="3.90.190.10">
    <property type="entry name" value="Protein tyrosine phosphatase superfamily"/>
    <property type="match status" value="1"/>
</dbReference>
<dbReference type="AlphaFoldDB" id="A0A1W0WW20"/>
<comment type="caution">
    <text evidence="9">The sequence shown here is derived from an EMBL/GenBank/DDBJ whole genome shotgun (WGS) entry which is preliminary data.</text>
</comment>
<evidence type="ECO:0000313" key="9">
    <source>
        <dbReference type="EMBL" id="OQV19390.1"/>
    </source>
</evidence>
<organism evidence="9 10">
    <name type="scientific">Hypsibius exemplaris</name>
    <name type="common">Freshwater tardigrade</name>
    <dbReference type="NCBI Taxonomy" id="2072580"/>
    <lineage>
        <taxon>Eukaryota</taxon>
        <taxon>Metazoa</taxon>
        <taxon>Ecdysozoa</taxon>
        <taxon>Tardigrada</taxon>
        <taxon>Eutardigrada</taxon>
        <taxon>Parachela</taxon>
        <taxon>Hypsibioidea</taxon>
        <taxon>Hypsibiidae</taxon>
        <taxon>Hypsibius</taxon>
    </lineage>
</organism>
<feature type="domain" description="Tyrosine specific protein phosphatases" evidence="7">
    <location>
        <begin position="226"/>
        <end position="280"/>
    </location>
</feature>
<dbReference type="PRINTS" id="PR01764">
    <property type="entry name" value="MAPKPHPHTASE"/>
</dbReference>
<dbReference type="InterPro" id="IPR020422">
    <property type="entry name" value="TYR_PHOSPHATASE_DUAL_dom"/>
</dbReference>
<dbReference type="PANTHER" id="PTHR10159">
    <property type="entry name" value="DUAL SPECIFICITY PROTEIN PHOSPHATASE"/>
    <property type="match status" value="1"/>
</dbReference>
<keyword evidence="3" id="KW-0378">Hydrolase</keyword>
<dbReference type="Pfam" id="PF00581">
    <property type="entry name" value="Rhodanese"/>
    <property type="match status" value="1"/>
</dbReference>
<proteinExistence type="inferred from homology"/>
<dbReference type="PROSITE" id="PS50206">
    <property type="entry name" value="RHODANESE_3"/>
    <property type="match status" value="1"/>
</dbReference>
<feature type="domain" description="Rhodanese" evidence="8">
    <location>
        <begin position="21"/>
        <end position="131"/>
    </location>
</feature>
<evidence type="ECO:0000256" key="4">
    <source>
        <dbReference type="ARBA" id="ARBA00022912"/>
    </source>
</evidence>
<dbReference type="InterPro" id="IPR036873">
    <property type="entry name" value="Rhodanese-like_dom_sf"/>
</dbReference>
<dbReference type="CDD" id="cd01446">
    <property type="entry name" value="DSP_MapKP"/>
    <property type="match status" value="1"/>
</dbReference>
<dbReference type="InterPro" id="IPR001763">
    <property type="entry name" value="Rhodanese-like_dom"/>
</dbReference>
<dbReference type="PROSITE" id="PS00383">
    <property type="entry name" value="TYR_PHOSPHATASE_1"/>
    <property type="match status" value="1"/>
</dbReference>
<name>A0A1W0WW20_HYPEX</name>
<comment type="similarity">
    <text evidence="1">Belongs to the protein-tyrosine phosphatase family. Non-receptor class dual specificity subfamily.</text>
</comment>
<dbReference type="Pfam" id="PF00782">
    <property type="entry name" value="DSPc"/>
    <property type="match status" value="1"/>
</dbReference>
<dbReference type="Proteomes" id="UP000192578">
    <property type="component" value="Unassembled WGS sequence"/>
</dbReference>